<dbReference type="RefSeq" id="WP_007801759.1">
    <property type="nucleotide sequence ID" value="NZ_DS022277.1"/>
</dbReference>
<evidence type="ECO:0000256" key="2">
    <source>
        <dbReference type="ARBA" id="ARBA00022448"/>
    </source>
</evidence>
<dbReference type="InterPro" id="IPR027417">
    <property type="entry name" value="P-loop_NTPase"/>
</dbReference>
<dbReference type="InterPro" id="IPR017871">
    <property type="entry name" value="ABC_transporter-like_CS"/>
</dbReference>
<feature type="domain" description="ABC transporter" evidence="5">
    <location>
        <begin position="5"/>
        <end position="234"/>
    </location>
</feature>
<dbReference type="OrthoDB" id="9802264at2"/>
<keyword evidence="7" id="KW-1185">Reference proteome</keyword>
<organism evidence="6 7">
    <name type="scientific">Salipiger bermudensis (strain DSM 26914 / JCM 13377 / KCTC 12554 / HTCC2601)</name>
    <name type="common">Pelagibaca bermudensis</name>
    <dbReference type="NCBI Taxonomy" id="314265"/>
    <lineage>
        <taxon>Bacteria</taxon>
        <taxon>Pseudomonadati</taxon>
        <taxon>Pseudomonadota</taxon>
        <taxon>Alphaproteobacteria</taxon>
        <taxon>Rhodobacterales</taxon>
        <taxon>Roseobacteraceae</taxon>
        <taxon>Salipiger</taxon>
    </lineage>
</organism>
<dbReference type="GO" id="GO:0005524">
    <property type="term" value="F:ATP binding"/>
    <property type="evidence" value="ECO:0007669"/>
    <property type="project" value="UniProtKB-KW"/>
</dbReference>
<dbReference type="GeneID" id="92503259"/>
<dbReference type="Proteomes" id="UP000006230">
    <property type="component" value="Unassembled WGS sequence"/>
</dbReference>
<dbReference type="AlphaFoldDB" id="Q0FX19"/>
<dbReference type="PANTHER" id="PTHR42788:SF13">
    <property type="entry name" value="ALIPHATIC SULFONATES IMPORT ATP-BINDING PROTEIN SSUB"/>
    <property type="match status" value="1"/>
</dbReference>
<dbReference type="InterPro" id="IPR050166">
    <property type="entry name" value="ABC_transporter_ATP-bind"/>
</dbReference>
<evidence type="ECO:0000259" key="5">
    <source>
        <dbReference type="PROSITE" id="PS50893"/>
    </source>
</evidence>
<keyword evidence="2" id="KW-0813">Transport</keyword>
<name>Q0FX19_SALBH</name>
<dbReference type="Pfam" id="PF00005">
    <property type="entry name" value="ABC_tran"/>
    <property type="match status" value="1"/>
</dbReference>
<keyword evidence="4" id="KW-0067">ATP-binding</keyword>
<sequence>MTVAISCQQVSKTYETRNGPVNALSPCDLEISPGEFVVLLGPSGCGKTTLLRMIGRLHDHTSGSLDLTPVEAGETTTGFVFQQANLMPWMTVEENVALPLRLKKQPKATRMETARDLCSRVGLENFTKSWPRELSGGMQQRVSIARALADDPQLLLMDEPFGALDALTRTRMNSELERLWMASGATVVLVTHSITEAIMLADRIVVMSARPGRIVSETRVPFPRPRGTQIENTPEFQAIAADLRSQLEH</sequence>
<dbReference type="SMART" id="SM00382">
    <property type="entry name" value="AAA"/>
    <property type="match status" value="1"/>
</dbReference>
<dbReference type="EMBL" id="AATQ01000001">
    <property type="protein sequence ID" value="EAU48383.1"/>
    <property type="molecule type" value="Genomic_DNA"/>
</dbReference>
<dbReference type="PROSITE" id="PS50893">
    <property type="entry name" value="ABC_TRANSPORTER_2"/>
    <property type="match status" value="1"/>
</dbReference>
<dbReference type="PROSITE" id="PS00211">
    <property type="entry name" value="ABC_TRANSPORTER_1"/>
    <property type="match status" value="1"/>
</dbReference>
<dbReference type="InterPro" id="IPR003439">
    <property type="entry name" value="ABC_transporter-like_ATP-bd"/>
</dbReference>
<evidence type="ECO:0000256" key="4">
    <source>
        <dbReference type="ARBA" id="ARBA00022840"/>
    </source>
</evidence>
<evidence type="ECO:0000256" key="1">
    <source>
        <dbReference type="ARBA" id="ARBA00005417"/>
    </source>
</evidence>
<proteinExistence type="inferred from homology"/>
<dbReference type="InterPro" id="IPR003593">
    <property type="entry name" value="AAA+_ATPase"/>
</dbReference>
<evidence type="ECO:0000313" key="6">
    <source>
        <dbReference type="EMBL" id="EAU48383.1"/>
    </source>
</evidence>
<dbReference type="CDD" id="cd03293">
    <property type="entry name" value="ABC_NrtD_SsuB_transporters"/>
    <property type="match status" value="1"/>
</dbReference>
<dbReference type="STRING" id="314265.R2601_02383"/>
<dbReference type="PANTHER" id="PTHR42788">
    <property type="entry name" value="TAURINE IMPORT ATP-BINDING PROTEIN-RELATED"/>
    <property type="match status" value="1"/>
</dbReference>
<comment type="caution">
    <text evidence="6">The sequence shown here is derived from an EMBL/GenBank/DDBJ whole genome shotgun (WGS) entry which is preliminary data.</text>
</comment>
<dbReference type="Gene3D" id="3.40.50.300">
    <property type="entry name" value="P-loop containing nucleotide triphosphate hydrolases"/>
    <property type="match status" value="1"/>
</dbReference>
<comment type="similarity">
    <text evidence="1">Belongs to the ABC transporter superfamily.</text>
</comment>
<dbReference type="GO" id="GO:0016887">
    <property type="term" value="F:ATP hydrolysis activity"/>
    <property type="evidence" value="ECO:0007669"/>
    <property type="project" value="InterPro"/>
</dbReference>
<accession>Q0FX19</accession>
<keyword evidence="3" id="KW-0547">Nucleotide-binding</keyword>
<gene>
    <name evidence="6" type="ORF">R2601_02383</name>
</gene>
<dbReference type="SUPFAM" id="SSF52540">
    <property type="entry name" value="P-loop containing nucleoside triphosphate hydrolases"/>
    <property type="match status" value="1"/>
</dbReference>
<evidence type="ECO:0000313" key="7">
    <source>
        <dbReference type="Proteomes" id="UP000006230"/>
    </source>
</evidence>
<reference evidence="6 7" key="1">
    <citation type="journal article" date="2010" name="J. Bacteriol.">
        <title>Genome sequences of Pelagibaca bermudensis HTCC2601T and Maritimibacter alkaliphilus HTCC2654T, the type strains of two marine Roseobacter genera.</title>
        <authorList>
            <person name="Thrash J.C."/>
            <person name="Cho J.C."/>
            <person name="Ferriera S."/>
            <person name="Johnson J."/>
            <person name="Vergin K.L."/>
            <person name="Giovannoni S.J."/>
        </authorList>
    </citation>
    <scope>NUCLEOTIDE SEQUENCE [LARGE SCALE GENOMIC DNA]</scope>
    <source>
        <strain evidence="7">DSM 26914 / JCM 13377 / KCTC 12554 / HTCC2601</strain>
    </source>
</reference>
<protein>
    <submittedName>
        <fullName evidence="6">ABC transporter, nucleotide binding/ATPase protein (Nitrate)</fullName>
    </submittedName>
</protein>
<evidence type="ECO:0000256" key="3">
    <source>
        <dbReference type="ARBA" id="ARBA00022741"/>
    </source>
</evidence>
<dbReference type="eggNOG" id="COG1116">
    <property type="taxonomic scope" value="Bacteria"/>
</dbReference>
<dbReference type="HOGENOM" id="CLU_000604_1_22_5"/>